<evidence type="ECO:0000259" key="9">
    <source>
        <dbReference type="Pfam" id="PF02770"/>
    </source>
</evidence>
<evidence type="ECO:0000259" key="10">
    <source>
        <dbReference type="Pfam" id="PF02771"/>
    </source>
</evidence>
<feature type="domain" description="AMP-dependent synthetase/ligase" evidence="8">
    <location>
        <begin position="46"/>
        <end position="405"/>
    </location>
</feature>
<dbReference type="Gene3D" id="1.20.140.10">
    <property type="entry name" value="Butyryl-CoA Dehydrogenase, subunit A, domain 3"/>
    <property type="match status" value="1"/>
</dbReference>
<dbReference type="Pfam" id="PF00501">
    <property type="entry name" value="AMP-binding"/>
    <property type="match status" value="1"/>
</dbReference>
<evidence type="ECO:0000256" key="2">
    <source>
        <dbReference type="ARBA" id="ARBA00009347"/>
    </source>
</evidence>
<dbReference type="Pfam" id="PF13193">
    <property type="entry name" value="AMP-binding_C"/>
    <property type="match status" value="1"/>
</dbReference>
<dbReference type="SUPFAM" id="SSF47203">
    <property type="entry name" value="Acyl-CoA dehydrogenase C-terminal domain-like"/>
    <property type="match status" value="1"/>
</dbReference>
<dbReference type="InterPro" id="IPR006091">
    <property type="entry name" value="Acyl-CoA_Oxase/DH_mid-dom"/>
</dbReference>
<gene>
    <name evidence="12" type="ORF">QBC33DRAFT_613416</name>
</gene>
<proteinExistence type="inferred from homology"/>
<dbReference type="PROSITE" id="PS00455">
    <property type="entry name" value="AMP_BINDING"/>
    <property type="match status" value="1"/>
</dbReference>
<keyword evidence="13" id="KW-1185">Reference proteome</keyword>
<evidence type="ECO:0000256" key="5">
    <source>
        <dbReference type="ARBA" id="ARBA00022827"/>
    </source>
</evidence>
<keyword evidence="4" id="KW-0285">Flavoprotein</keyword>
<comment type="cofactor">
    <cofactor evidence="1">
        <name>FAD</name>
        <dbReference type="ChEBI" id="CHEBI:57692"/>
    </cofactor>
</comment>
<dbReference type="InterPro" id="IPR036250">
    <property type="entry name" value="AcylCo_DH-like_C"/>
</dbReference>
<dbReference type="EMBL" id="MU839023">
    <property type="protein sequence ID" value="KAK1763983.1"/>
    <property type="molecule type" value="Genomic_DNA"/>
</dbReference>
<dbReference type="InterPro" id="IPR000873">
    <property type="entry name" value="AMP-dep_synth/lig_dom"/>
</dbReference>
<dbReference type="Gene3D" id="3.30.300.30">
    <property type="match status" value="1"/>
</dbReference>
<dbReference type="InterPro" id="IPR009075">
    <property type="entry name" value="AcylCo_DH/oxidase_C"/>
</dbReference>
<dbReference type="AlphaFoldDB" id="A0AAJ0BV67"/>
<keyword evidence="5" id="KW-0274">FAD</keyword>
<protein>
    <submittedName>
        <fullName evidence="12">Uncharacterized protein</fullName>
    </submittedName>
</protein>
<evidence type="ECO:0000256" key="1">
    <source>
        <dbReference type="ARBA" id="ARBA00001974"/>
    </source>
</evidence>
<dbReference type="InterPro" id="IPR045851">
    <property type="entry name" value="AMP-bd_C_sf"/>
</dbReference>
<dbReference type="Gene3D" id="1.10.540.10">
    <property type="entry name" value="Acyl-CoA dehydrogenase/oxidase, N-terminal domain"/>
    <property type="match status" value="1"/>
</dbReference>
<evidence type="ECO:0000256" key="6">
    <source>
        <dbReference type="ARBA" id="ARBA00023002"/>
    </source>
</evidence>
<dbReference type="Gene3D" id="3.40.50.12780">
    <property type="entry name" value="N-terminal domain of ligase-like"/>
    <property type="match status" value="1"/>
</dbReference>
<sequence length="1023" mass="112394">MIFKSHNPDINVPERLSLWSWLFDSGLASLSQSRKDRIQGFTDVVTKQHVSFEDLKRHTTAISTAWTALCGLRQGDVIIVYGRNTVWYPVTTLSAVRVGAIACGVSPDYNVEELSYSLCVSKAKFIITAAETADTALEAARKSGIPPQNVILMSGENAGRLSIQKLLQMGETLGEAAQVRPYQIPAGKSNRDICAYLCFSSGTTGHPKAVMISHANIIAQCLQIRQITPSDHDRILAALPFHHITGIVHQLHLPIALDAHVYVLPTYTLDTLLQTVEEYRIKELLIVPPILIRLVRDEKTVSKYDLSHVARFSSGAAPLSREILTLLEKKFPGTGFKQGYGMTESCSAITSHPPSKYAYKYADKVGMVVASTEVRIVDVETGEDCGVGKAGEIWARGPQVAMGYLDNPKATTETFDENGFLHTGDIGLFDEEGLLSITDRMKEMIKVKGIGVAPAELEDLLLGHPSVSDAAVSGIPDDRAGERPKAYVVLKPSSEHLSPEEAGQAVIDFVKSKKARHKWISEVEIVKEIPKSPSGKILRRKLRLMSRGGGGNVVVRDDAFERNMEIPASSRIPASVVGNVSKRARQTLDAVEKFVQETCIPADAVFAQQLGRTSRERFASHPKILEDLKRQARKQGLWNLFLGKTQNGEGTGLTNLEYGLMAEQLGKSVIASEAMNCSAPDSGNMELLEKFGDASQKLEWLTPLLNGAIRSAFLMTEPDIASSDATNIKFQIREEGNEYVLNGSKWWSSGAGDPRCELYIVMGKTDPDDPSPYRQQSVVLVPARTPGIVVHRMLSVFGYDDAPHGHGHITFSNVRVPKSNIVLGRGRGFEIIQGRLGPGRIHHTMRCIGAAERALELVLARIHEPTKKPFGKMLHEHGLVVSKVAQARIDIDSARLVVLDAAVKMDNGNAKLAMKEIASAKVLVPQMLSRILDDAIQVYGGAGVSQDTPLAYMWASARTMRLVDGPDEVHLLQLGKHELRRAASIRDRLGRQKTAEEDLLRQYNMKKLDPLHMGWSSETKPRL</sequence>
<accession>A0AAJ0BV67</accession>
<dbReference type="RefSeq" id="XP_060280196.1">
    <property type="nucleotide sequence ID" value="XM_060432535.1"/>
</dbReference>
<dbReference type="InterPro" id="IPR042099">
    <property type="entry name" value="ANL_N_sf"/>
</dbReference>
<evidence type="ECO:0000256" key="4">
    <source>
        <dbReference type="ARBA" id="ARBA00022630"/>
    </source>
</evidence>
<evidence type="ECO:0000259" key="11">
    <source>
        <dbReference type="Pfam" id="PF13193"/>
    </source>
</evidence>
<dbReference type="SUPFAM" id="SSF56645">
    <property type="entry name" value="Acyl-CoA dehydrogenase NM domain-like"/>
    <property type="match status" value="1"/>
</dbReference>
<dbReference type="InterPro" id="IPR020845">
    <property type="entry name" value="AMP-binding_CS"/>
</dbReference>
<comment type="subunit">
    <text evidence="3">Homodimer.</text>
</comment>
<keyword evidence="6" id="KW-0560">Oxidoreductase</keyword>
<evidence type="ECO:0000259" key="7">
    <source>
        <dbReference type="Pfam" id="PF00441"/>
    </source>
</evidence>
<dbReference type="Pfam" id="PF00441">
    <property type="entry name" value="Acyl-CoA_dh_1"/>
    <property type="match status" value="1"/>
</dbReference>
<dbReference type="SUPFAM" id="SSF56801">
    <property type="entry name" value="Acetyl-CoA synthetase-like"/>
    <property type="match status" value="1"/>
</dbReference>
<dbReference type="FunFam" id="2.40.110.10:FF:000002">
    <property type="entry name" value="Acyl-CoA dehydrogenase fadE12"/>
    <property type="match status" value="1"/>
</dbReference>
<dbReference type="Pfam" id="PF02770">
    <property type="entry name" value="Acyl-CoA_dh_M"/>
    <property type="match status" value="1"/>
</dbReference>
<dbReference type="InterPro" id="IPR050741">
    <property type="entry name" value="Acyl-CoA_dehydrogenase"/>
</dbReference>
<dbReference type="GeneID" id="85315722"/>
<dbReference type="InterPro" id="IPR037069">
    <property type="entry name" value="AcylCoA_DH/ox_N_sf"/>
</dbReference>
<comment type="caution">
    <text evidence="12">The sequence shown here is derived from an EMBL/GenBank/DDBJ whole genome shotgun (WGS) entry which is preliminary data.</text>
</comment>
<dbReference type="InterPro" id="IPR046373">
    <property type="entry name" value="Acyl-CoA_Oxase/DH_mid-dom_sf"/>
</dbReference>
<dbReference type="PANTHER" id="PTHR48083:SF13">
    <property type="entry name" value="ACYL-COA DEHYDROGENASE FAMILY MEMBER 11"/>
    <property type="match status" value="1"/>
</dbReference>
<comment type="similarity">
    <text evidence="2">Belongs to the acyl-CoA dehydrogenase family.</text>
</comment>
<dbReference type="Proteomes" id="UP001244011">
    <property type="component" value="Unassembled WGS sequence"/>
</dbReference>
<reference evidence="12" key="1">
    <citation type="submission" date="2023-06" db="EMBL/GenBank/DDBJ databases">
        <title>Genome-scale phylogeny and comparative genomics of the fungal order Sordariales.</title>
        <authorList>
            <consortium name="Lawrence Berkeley National Laboratory"/>
            <person name="Hensen N."/>
            <person name="Bonometti L."/>
            <person name="Westerberg I."/>
            <person name="Brannstrom I.O."/>
            <person name="Guillou S."/>
            <person name="Cros-Aarteil S."/>
            <person name="Calhoun S."/>
            <person name="Haridas S."/>
            <person name="Kuo A."/>
            <person name="Mondo S."/>
            <person name="Pangilinan J."/>
            <person name="Riley R."/>
            <person name="Labutti K."/>
            <person name="Andreopoulos B."/>
            <person name="Lipzen A."/>
            <person name="Chen C."/>
            <person name="Yanf M."/>
            <person name="Daum C."/>
            <person name="Ng V."/>
            <person name="Clum A."/>
            <person name="Steindorff A."/>
            <person name="Ohm R."/>
            <person name="Martin F."/>
            <person name="Silar P."/>
            <person name="Natvig D."/>
            <person name="Lalanne C."/>
            <person name="Gautier V."/>
            <person name="Ament-Velasquez S.L."/>
            <person name="Kruys A."/>
            <person name="Hutchinson M.I."/>
            <person name="Powell A.J."/>
            <person name="Barry K."/>
            <person name="Miller A.N."/>
            <person name="Grigoriev I.V."/>
            <person name="Debuchy R."/>
            <person name="Gladieux P."/>
            <person name="Thoren M.H."/>
            <person name="Johannesson H."/>
        </authorList>
    </citation>
    <scope>NUCLEOTIDE SEQUENCE</scope>
    <source>
        <strain evidence="12">8032-3</strain>
    </source>
</reference>
<dbReference type="PANTHER" id="PTHR48083">
    <property type="entry name" value="MEDIUM-CHAIN SPECIFIC ACYL-COA DEHYDROGENASE, MITOCHONDRIAL-RELATED"/>
    <property type="match status" value="1"/>
</dbReference>
<feature type="domain" description="Acyl-CoA dehydrogenase/oxidase N-terminal" evidence="10">
    <location>
        <begin position="584"/>
        <end position="707"/>
    </location>
</feature>
<feature type="domain" description="Acyl-CoA oxidase/dehydrogenase middle" evidence="9">
    <location>
        <begin position="712"/>
        <end position="814"/>
    </location>
</feature>
<dbReference type="GO" id="GO:0003995">
    <property type="term" value="F:acyl-CoA dehydrogenase activity"/>
    <property type="evidence" value="ECO:0007669"/>
    <property type="project" value="TreeGrafter"/>
</dbReference>
<evidence type="ECO:0000259" key="8">
    <source>
        <dbReference type="Pfam" id="PF00501"/>
    </source>
</evidence>
<dbReference type="Pfam" id="PF02771">
    <property type="entry name" value="Acyl-CoA_dh_N"/>
    <property type="match status" value="1"/>
</dbReference>
<dbReference type="Gene3D" id="2.40.110.10">
    <property type="entry name" value="Butyryl-CoA Dehydrogenase, subunit A, domain 2"/>
    <property type="match status" value="1"/>
</dbReference>
<name>A0AAJ0BV67_9PEZI</name>
<dbReference type="InterPro" id="IPR009100">
    <property type="entry name" value="AcylCoA_DH/oxidase_NM_dom_sf"/>
</dbReference>
<dbReference type="GO" id="GO:0005737">
    <property type="term" value="C:cytoplasm"/>
    <property type="evidence" value="ECO:0007669"/>
    <property type="project" value="TreeGrafter"/>
</dbReference>
<feature type="domain" description="Acyl-CoA dehydrogenase/oxidase C-terminal" evidence="7">
    <location>
        <begin position="826"/>
        <end position="977"/>
    </location>
</feature>
<evidence type="ECO:0000313" key="12">
    <source>
        <dbReference type="EMBL" id="KAK1763983.1"/>
    </source>
</evidence>
<evidence type="ECO:0000256" key="3">
    <source>
        <dbReference type="ARBA" id="ARBA00011738"/>
    </source>
</evidence>
<dbReference type="GO" id="GO:0050660">
    <property type="term" value="F:flavin adenine dinucleotide binding"/>
    <property type="evidence" value="ECO:0007669"/>
    <property type="project" value="InterPro"/>
</dbReference>
<feature type="domain" description="AMP-binding enzyme C-terminal" evidence="11">
    <location>
        <begin position="456"/>
        <end position="536"/>
    </location>
</feature>
<dbReference type="InterPro" id="IPR013786">
    <property type="entry name" value="AcylCoA_DH/ox_N"/>
</dbReference>
<dbReference type="InterPro" id="IPR025110">
    <property type="entry name" value="AMP-bd_C"/>
</dbReference>
<evidence type="ECO:0000313" key="13">
    <source>
        <dbReference type="Proteomes" id="UP001244011"/>
    </source>
</evidence>
<dbReference type="CDD" id="cd05911">
    <property type="entry name" value="Firefly_Luc_like"/>
    <property type="match status" value="1"/>
</dbReference>
<organism evidence="12 13">
    <name type="scientific">Phialemonium atrogriseum</name>
    <dbReference type="NCBI Taxonomy" id="1093897"/>
    <lineage>
        <taxon>Eukaryota</taxon>
        <taxon>Fungi</taxon>
        <taxon>Dikarya</taxon>
        <taxon>Ascomycota</taxon>
        <taxon>Pezizomycotina</taxon>
        <taxon>Sordariomycetes</taxon>
        <taxon>Sordariomycetidae</taxon>
        <taxon>Cephalothecales</taxon>
        <taxon>Cephalothecaceae</taxon>
        <taxon>Phialemonium</taxon>
    </lineage>
</organism>
<dbReference type="GO" id="GO:0033539">
    <property type="term" value="P:fatty acid beta-oxidation using acyl-CoA dehydrogenase"/>
    <property type="evidence" value="ECO:0007669"/>
    <property type="project" value="TreeGrafter"/>
</dbReference>